<dbReference type="Gene3D" id="1.10.10.10">
    <property type="entry name" value="Winged helix-like DNA-binding domain superfamily/Winged helix DNA-binding domain"/>
    <property type="match status" value="3"/>
</dbReference>
<dbReference type="GO" id="GO:0005737">
    <property type="term" value="C:cytoplasm"/>
    <property type="evidence" value="ECO:0007669"/>
    <property type="project" value="UniProtKB-SubCell"/>
</dbReference>
<dbReference type="STRING" id="1520.LF65_03130"/>
<feature type="domain" description="RecX second three-helical" evidence="6">
    <location>
        <begin position="108"/>
        <end position="145"/>
    </location>
</feature>
<name>A0A0B5QFH5_CLOBE</name>
<dbReference type="InterPro" id="IPR053924">
    <property type="entry name" value="RecX_HTH_2nd"/>
</dbReference>
<evidence type="ECO:0000256" key="4">
    <source>
        <dbReference type="ARBA" id="ARBA00022490"/>
    </source>
</evidence>
<evidence type="ECO:0000313" key="10">
    <source>
        <dbReference type="EMBL" id="NRV11893.1"/>
    </source>
</evidence>
<dbReference type="InterPro" id="IPR053925">
    <property type="entry name" value="RecX_HTH_3rd"/>
</dbReference>
<dbReference type="NCBIfam" id="NF001058">
    <property type="entry name" value="PRK00117.4-1"/>
    <property type="match status" value="1"/>
</dbReference>
<evidence type="ECO:0000256" key="2">
    <source>
        <dbReference type="ARBA" id="ARBA00009695"/>
    </source>
</evidence>
<dbReference type="KEGG" id="cbei:LF65_03130"/>
<accession>A0A0B5QFH5</accession>
<reference evidence="9" key="2">
    <citation type="submission" date="2016-02" db="EMBL/GenBank/DDBJ databases">
        <title>Genome sequence of Clostridium beijerinckii strain 59B.</title>
        <authorList>
            <person name="Little G.T."/>
            <person name="Minton N.P."/>
        </authorList>
    </citation>
    <scope>NUCLEOTIDE SEQUENCE</scope>
    <source>
        <strain evidence="9">NCIMB 14988</strain>
    </source>
</reference>
<sequence>MAKITKIEIQKRNKERVNLFLDGEYAFSISAELVYKESLKVNSEINPEKLRTLAESENFMRCKESALRIIEKTYKTEKEVRDKLKLKEYDESSIDKAIEFLKEYNFINDGNYTKIFIKDKLRSMGSQKIKYTLIRKGICKEIINEELLNLDKENEKDVAFDIAQKKYNLIKNKETDTYKISGKLYRYLISKGYNTEVTSQVIKKVMAVDVNDF</sequence>
<dbReference type="GO" id="GO:0006282">
    <property type="term" value="P:regulation of DNA repair"/>
    <property type="evidence" value="ECO:0007669"/>
    <property type="project" value="UniProtKB-UniRule"/>
</dbReference>
<evidence type="ECO:0000256" key="5">
    <source>
        <dbReference type="HAMAP-Rule" id="MF_01114"/>
    </source>
</evidence>
<dbReference type="Pfam" id="PF02631">
    <property type="entry name" value="RecX_HTH2"/>
    <property type="match status" value="1"/>
</dbReference>
<evidence type="ECO:0000259" key="8">
    <source>
        <dbReference type="Pfam" id="PF21982"/>
    </source>
</evidence>
<gene>
    <name evidence="5" type="primary">recX</name>
    <name evidence="10" type="ORF">DFH45_004856</name>
    <name evidence="9" type="ORF">LF65_03130</name>
</gene>
<comment type="subcellular location">
    <subcellularLocation>
        <location evidence="1 5">Cytoplasm</location>
    </subcellularLocation>
</comment>
<evidence type="ECO:0000313" key="11">
    <source>
        <dbReference type="Proteomes" id="UP000031866"/>
    </source>
</evidence>
<comment type="function">
    <text evidence="5">Modulates RecA activity.</text>
</comment>
<evidence type="ECO:0000256" key="1">
    <source>
        <dbReference type="ARBA" id="ARBA00004496"/>
    </source>
</evidence>
<dbReference type="PANTHER" id="PTHR33602:SF1">
    <property type="entry name" value="REGULATORY PROTEIN RECX FAMILY PROTEIN"/>
    <property type="match status" value="1"/>
</dbReference>
<dbReference type="InterPro" id="IPR003783">
    <property type="entry name" value="Regulatory_RecX"/>
</dbReference>
<evidence type="ECO:0000256" key="3">
    <source>
        <dbReference type="ARBA" id="ARBA00018111"/>
    </source>
</evidence>
<dbReference type="AlphaFoldDB" id="A0A0B5QFH5"/>
<dbReference type="EMBL" id="JABSXK010000001">
    <property type="protein sequence ID" value="NRV11893.1"/>
    <property type="molecule type" value="Genomic_DNA"/>
</dbReference>
<dbReference type="InterPro" id="IPR053926">
    <property type="entry name" value="RecX_HTH_1st"/>
</dbReference>
<dbReference type="Proteomes" id="UP000821656">
    <property type="component" value="Unassembled WGS sequence"/>
</dbReference>
<protein>
    <recommendedName>
        <fullName evidence="3 5">Regulatory protein RecX</fullName>
    </recommendedName>
</protein>
<keyword evidence="4 5" id="KW-0963">Cytoplasm</keyword>
<reference evidence="11" key="1">
    <citation type="submission" date="2014-12" db="EMBL/GenBank/DDBJ databases">
        <title>Genome sequence of Clostridium beijerinckii strain 59B.</title>
        <authorList>
            <person name="Little G.T."/>
            <person name="Minton N.P."/>
        </authorList>
    </citation>
    <scope>NUCLEOTIDE SEQUENCE [LARGE SCALE GENOMIC DNA]</scope>
    <source>
        <strain evidence="11">59B</strain>
    </source>
</reference>
<dbReference type="PANTHER" id="PTHR33602">
    <property type="entry name" value="REGULATORY PROTEIN RECX FAMILY PROTEIN"/>
    <property type="match status" value="1"/>
</dbReference>
<dbReference type="Pfam" id="PF21982">
    <property type="entry name" value="RecX_HTH1"/>
    <property type="match status" value="1"/>
</dbReference>
<evidence type="ECO:0000313" key="9">
    <source>
        <dbReference type="EMBL" id="AJG99695.1"/>
    </source>
</evidence>
<evidence type="ECO:0000259" key="7">
    <source>
        <dbReference type="Pfam" id="PF21981"/>
    </source>
</evidence>
<feature type="domain" description="RecX third three-helical" evidence="7">
    <location>
        <begin position="157"/>
        <end position="202"/>
    </location>
</feature>
<dbReference type="Pfam" id="PF21981">
    <property type="entry name" value="RecX_HTH3"/>
    <property type="match status" value="1"/>
</dbReference>
<dbReference type="RefSeq" id="WP_041897202.1">
    <property type="nucleotide sequence ID" value="NZ_CP010086.2"/>
</dbReference>
<dbReference type="InterPro" id="IPR036388">
    <property type="entry name" value="WH-like_DNA-bd_sf"/>
</dbReference>
<dbReference type="OrthoDB" id="5421057at2"/>
<organism evidence="9 11">
    <name type="scientific">Clostridium beijerinckii</name>
    <name type="common">Clostridium MP</name>
    <dbReference type="NCBI Taxonomy" id="1520"/>
    <lineage>
        <taxon>Bacteria</taxon>
        <taxon>Bacillati</taxon>
        <taxon>Bacillota</taxon>
        <taxon>Clostridia</taxon>
        <taxon>Eubacteriales</taxon>
        <taxon>Clostridiaceae</taxon>
        <taxon>Clostridium</taxon>
    </lineage>
</organism>
<feature type="domain" description="RecX first three-helical" evidence="8">
    <location>
        <begin position="62"/>
        <end position="101"/>
    </location>
</feature>
<dbReference type="HAMAP" id="MF_01114">
    <property type="entry name" value="RecX"/>
    <property type="match status" value="1"/>
</dbReference>
<dbReference type="Proteomes" id="UP000031866">
    <property type="component" value="Chromosome"/>
</dbReference>
<reference evidence="10" key="3">
    <citation type="submission" date="2020-05" db="EMBL/GenBank/DDBJ databases">
        <title>Genomic insights into acetone-butanol-ethanol (ABE) fermentation by sequencing solventogenic clostridia strains.</title>
        <authorList>
            <person name="Brown S."/>
        </authorList>
    </citation>
    <scope>NUCLEOTIDE SEQUENCE</scope>
    <source>
        <strain evidence="10">DJ126</strain>
    </source>
</reference>
<proteinExistence type="inferred from homology"/>
<dbReference type="EMBL" id="CP010086">
    <property type="protein sequence ID" value="AJG99695.1"/>
    <property type="molecule type" value="Genomic_DNA"/>
</dbReference>
<evidence type="ECO:0000259" key="6">
    <source>
        <dbReference type="Pfam" id="PF02631"/>
    </source>
</evidence>
<comment type="similarity">
    <text evidence="2 5">Belongs to the RecX family.</text>
</comment>